<gene>
    <name evidence="1" type="ORF">EGI31_19480</name>
</gene>
<evidence type="ECO:0000313" key="1">
    <source>
        <dbReference type="EMBL" id="MCP9765121.1"/>
    </source>
</evidence>
<evidence type="ECO:0000313" key="2">
    <source>
        <dbReference type="Proteomes" id="UP001204144"/>
    </source>
</evidence>
<sequence length="299" mass="34823">MRKLTIGNEHFGVPENFSECNMNQISGVLVAQQALNIAKEYKNEDKIDKVKLSILFCLIPDLSMDGWRILTNWQKTQVMCLIRWAFTARVENKPFEWFVVPTPNPLVKGAKMEMYLPAEDYADTSAIEWALLNIYYLAYTKPPTPLKRGQNSDFFFKIVALLCRPQRVDLVEFRKNPKAWNGDVREPFNMALADEREELLRNVPFGILLAVFQYWEKMNNDFVTRNEELFNGADGKPLFKNGEGCLSMLEDVAEEGTMGDLDKVHESNVVNLFLYLRHKQKKVERREEEILKNQRDDSR</sequence>
<protein>
    <submittedName>
        <fullName evidence="1">Uncharacterized protein</fullName>
    </submittedName>
</protein>
<dbReference type="EMBL" id="RJUF01000180">
    <property type="protein sequence ID" value="MCP9765121.1"/>
    <property type="molecule type" value="Genomic_DNA"/>
</dbReference>
<organism evidence="1 2">
    <name type="scientific">Lacihabitans soyangensis</name>
    <dbReference type="NCBI Taxonomy" id="869394"/>
    <lineage>
        <taxon>Bacteria</taxon>
        <taxon>Pseudomonadati</taxon>
        <taxon>Bacteroidota</taxon>
        <taxon>Cytophagia</taxon>
        <taxon>Cytophagales</taxon>
        <taxon>Leadbetterellaceae</taxon>
        <taxon>Lacihabitans</taxon>
    </lineage>
</organism>
<dbReference type="Proteomes" id="UP001204144">
    <property type="component" value="Unassembled WGS sequence"/>
</dbReference>
<reference evidence="1 2" key="1">
    <citation type="submission" date="2018-11" db="EMBL/GenBank/DDBJ databases">
        <title>Novel bacteria species description.</title>
        <authorList>
            <person name="Han J.-H."/>
        </authorList>
    </citation>
    <scope>NUCLEOTIDE SEQUENCE [LARGE SCALE GENOMIC DNA]</scope>
    <source>
        <strain evidence="1 2">KCTC23259</strain>
    </source>
</reference>
<accession>A0AAE3H6X9</accession>
<proteinExistence type="predicted"/>
<name>A0AAE3H6X9_9BACT</name>
<keyword evidence="2" id="KW-1185">Reference proteome</keyword>
<dbReference type="RefSeq" id="WP_255038810.1">
    <property type="nucleotide sequence ID" value="NZ_RJUF01000180.1"/>
</dbReference>
<comment type="caution">
    <text evidence="1">The sequence shown here is derived from an EMBL/GenBank/DDBJ whole genome shotgun (WGS) entry which is preliminary data.</text>
</comment>
<dbReference type="AlphaFoldDB" id="A0AAE3H6X9"/>